<evidence type="ECO:0000256" key="2">
    <source>
        <dbReference type="ARBA" id="ARBA00022598"/>
    </source>
</evidence>
<dbReference type="InterPro" id="IPR000873">
    <property type="entry name" value="AMP-dep_synth/lig_dom"/>
</dbReference>
<feature type="region of interest" description="Disordered" evidence="5">
    <location>
        <begin position="104"/>
        <end position="134"/>
    </location>
</feature>
<evidence type="ECO:0000256" key="5">
    <source>
        <dbReference type="SAM" id="MobiDB-lite"/>
    </source>
</evidence>
<keyword evidence="3" id="KW-0547">Nucleotide-binding</keyword>
<dbReference type="InterPro" id="IPR051087">
    <property type="entry name" value="Mitochondrial_ACSM"/>
</dbReference>
<dbReference type="SUPFAM" id="SSF56801">
    <property type="entry name" value="Acetyl-CoA synthetase-like"/>
    <property type="match status" value="1"/>
</dbReference>
<dbReference type="AlphaFoldDB" id="X8CKX5"/>
<comment type="similarity">
    <text evidence="1">Belongs to the ATP-dependent AMP-binding enzyme family.</text>
</comment>
<comment type="caution">
    <text evidence="7">The sequence shown here is derived from an EMBL/GenBank/DDBJ whole genome shotgun (WGS) entry which is preliminary data.</text>
</comment>
<sequence>MTWPHITGVFNWATDWFDVIARGNDHTALWIVDDSGGERRLSFAEMADRSDRVAGWLQQLGVGKGDRVLLMLGNQVELWEAMLAVAKLGAVVMPTTAALGPSTWPTGSAAAVPDSSSPTPPTRPSSPRSRVTIDASRWAPGRRVALLRRRRRHRRSRPLHRSNQRRRSDADLFHVGNHQHTQTGSALPDQLPGRPFVDDGLDRCAARRCALGDQPTGLGQACLELFFRTVDRRGDDLRLQLPPL</sequence>
<dbReference type="InterPro" id="IPR042099">
    <property type="entry name" value="ANL_N_sf"/>
</dbReference>
<evidence type="ECO:0000259" key="6">
    <source>
        <dbReference type="Pfam" id="PF00501"/>
    </source>
</evidence>
<dbReference type="PANTHER" id="PTHR43605">
    <property type="entry name" value="ACYL-COENZYME A SYNTHETASE"/>
    <property type="match status" value="1"/>
</dbReference>
<proteinExistence type="inferred from homology"/>
<dbReference type="EMBL" id="JAOB01000029">
    <property type="protein sequence ID" value="EUA56491.1"/>
    <property type="molecule type" value="Genomic_DNA"/>
</dbReference>
<keyword evidence="4" id="KW-0067">ATP-binding</keyword>
<reference evidence="7" key="1">
    <citation type="submission" date="2014-01" db="EMBL/GenBank/DDBJ databases">
        <authorList>
            <person name="Brown-Elliot B."/>
            <person name="Wallace R."/>
            <person name="Lenaerts A."/>
            <person name="Ordway D."/>
            <person name="DeGroote M.A."/>
            <person name="Parker T."/>
            <person name="Sizemore C."/>
            <person name="Tallon L.J."/>
            <person name="Sadzewicz L.K."/>
            <person name="Sengamalay N."/>
            <person name="Fraser C.M."/>
            <person name="Hine E."/>
            <person name="Shefchek K.A."/>
            <person name="Das S.P."/>
            <person name="Tettelin H."/>
        </authorList>
    </citation>
    <scope>NUCLEOTIDE SEQUENCE [LARGE SCALE GENOMIC DNA]</scope>
    <source>
        <strain evidence="7">4042</strain>
    </source>
</reference>
<feature type="region of interest" description="Disordered" evidence="5">
    <location>
        <begin position="147"/>
        <end position="172"/>
    </location>
</feature>
<dbReference type="PATRIC" id="fig|1299334.3.peg.2639"/>
<feature type="compositionally biased region" description="Low complexity" evidence="5">
    <location>
        <begin position="108"/>
        <end position="117"/>
    </location>
</feature>
<accession>X8CKX5</accession>
<dbReference type="Gene3D" id="3.40.50.12780">
    <property type="entry name" value="N-terminal domain of ligase-like"/>
    <property type="match status" value="1"/>
</dbReference>
<dbReference type="GO" id="GO:0004321">
    <property type="term" value="F:fatty-acyl-CoA synthase activity"/>
    <property type="evidence" value="ECO:0007669"/>
    <property type="project" value="TreeGrafter"/>
</dbReference>
<dbReference type="PANTHER" id="PTHR43605:SF10">
    <property type="entry name" value="ACYL-COA SYNTHETASE MEDIUM CHAIN FAMILY MEMBER 3"/>
    <property type="match status" value="1"/>
</dbReference>
<dbReference type="Pfam" id="PF00501">
    <property type="entry name" value="AMP-binding"/>
    <property type="match status" value="1"/>
</dbReference>
<feature type="domain" description="AMP-dependent synthetase/ligase" evidence="6">
    <location>
        <begin position="21"/>
        <end position="101"/>
    </location>
</feature>
<dbReference type="GO" id="GO:0006637">
    <property type="term" value="P:acyl-CoA metabolic process"/>
    <property type="evidence" value="ECO:0007669"/>
    <property type="project" value="TreeGrafter"/>
</dbReference>
<organism evidence="7">
    <name type="scientific">Mycobacterium xenopi 4042</name>
    <dbReference type="NCBI Taxonomy" id="1299334"/>
    <lineage>
        <taxon>Bacteria</taxon>
        <taxon>Bacillati</taxon>
        <taxon>Actinomycetota</taxon>
        <taxon>Actinomycetes</taxon>
        <taxon>Mycobacteriales</taxon>
        <taxon>Mycobacteriaceae</taxon>
        <taxon>Mycobacterium</taxon>
    </lineage>
</organism>
<gene>
    <name evidence="7" type="ORF">I553_8539</name>
</gene>
<evidence type="ECO:0000256" key="1">
    <source>
        <dbReference type="ARBA" id="ARBA00006432"/>
    </source>
</evidence>
<feature type="compositionally biased region" description="Basic residues" evidence="5">
    <location>
        <begin position="147"/>
        <end position="165"/>
    </location>
</feature>
<dbReference type="GO" id="GO:0006633">
    <property type="term" value="P:fatty acid biosynthetic process"/>
    <property type="evidence" value="ECO:0007669"/>
    <property type="project" value="TreeGrafter"/>
</dbReference>
<dbReference type="GO" id="GO:0015645">
    <property type="term" value="F:fatty acid ligase activity"/>
    <property type="evidence" value="ECO:0007669"/>
    <property type="project" value="TreeGrafter"/>
</dbReference>
<keyword evidence="2" id="KW-0436">Ligase</keyword>
<evidence type="ECO:0000256" key="4">
    <source>
        <dbReference type="ARBA" id="ARBA00022840"/>
    </source>
</evidence>
<protein>
    <submittedName>
        <fullName evidence="7">AMP-binding enzyme family protein</fullName>
    </submittedName>
</protein>
<evidence type="ECO:0000313" key="7">
    <source>
        <dbReference type="EMBL" id="EUA56491.1"/>
    </source>
</evidence>
<evidence type="ECO:0000256" key="3">
    <source>
        <dbReference type="ARBA" id="ARBA00022741"/>
    </source>
</evidence>
<dbReference type="GO" id="GO:0005524">
    <property type="term" value="F:ATP binding"/>
    <property type="evidence" value="ECO:0007669"/>
    <property type="project" value="UniProtKB-KW"/>
</dbReference>
<name>X8CKX5_MYCXE</name>